<gene>
    <name evidence="7" type="ORF">EHS24_002833</name>
</gene>
<keyword evidence="8" id="KW-1185">Reference proteome</keyword>
<dbReference type="GeneID" id="39587376"/>
<comment type="subcellular location">
    <subcellularLocation>
        <location evidence="1">Nucleus</location>
    </subcellularLocation>
</comment>
<dbReference type="Proteomes" id="UP000279236">
    <property type="component" value="Unassembled WGS sequence"/>
</dbReference>
<protein>
    <recommendedName>
        <fullName evidence="5">Ribonuclease P/MRP protein subunit POP5</fullName>
        <ecNumber evidence="5">3.1.26.5</ecNumber>
    </recommendedName>
</protein>
<evidence type="ECO:0000256" key="1">
    <source>
        <dbReference type="ARBA" id="ARBA00004123"/>
    </source>
</evidence>
<evidence type="ECO:0000256" key="4">
    <source>
        <dbReference type="ARBA" id="ARBA00023242"/>
    </source>
</evidence>
<dbReference type="Gene3D" id="3.30.70.3250">
    <property type="entry name" value="Ribonuclease P, Pop5 subunit"/>
    <property type="match status" value="1"/>
</dbReference>
<comment type="similarity">
    <text evidence="2 5">Belongs to the eukaryotic/archaeal RNase P protein component 2 family.</text>
</comment>
<dbReference type="AlphaFoldDB" id="A0A427XGD6"/>
<proteinExistence type="inferred from homology"/>
<comment type="catalytic activity">
    <reaction evidence="5">
        <text>Endonucleolytic cleavage of RNA, removing 5'-extranucleotides from tRNA precursor.</text>
        <dbReference type="EC" id="3.1.26.5"/>
    </reaction>
</comment>
<dbReference type="GO" id="GO:0033204">
    <property type="term" value="F:ribonuclease P RNA binding"/>
    <property type="evidence" value="ECO:0007669"/>
    <property type="project" value="InterPro"/>
</dbReference>
<evidence type="ECO:0000256" key="2">
    <source>
        <dbReference type="ARBA" id="ARBA00010800"/>
    </source>
</evidence>
<dbReference type="InterPro" id="IPR002759">
    <property type="entry name" value="Pop5/Rpp14/Rnp2-like"/>
</dbReference>
<dbReference type="EMBL" id="RSCE01000014">
    <property type="protein sequence ID" value="RSH77774.1"/>
    <property type="molecule type" value="Genomic_DNA"/>
</dbReference>
<evidence type="ECO:0000256" key="3">
    <source>
        <dbReference type="ARBA" id="ARBA00022694"/>
    </source>
</evidence>
<evidence type="ECO:0000256" key="6">
    <source>
        <dbReference type="SAM" id="MobiDB-lite"/>
    </source>
</evidence>
<dbReference type="PANTHER" id="PTHR15441">
    <property type="entry name" value="RIBONUCLEASE P PROTEIN SUBUNIT P14"/>
    <property type="match status" value="1"/>
</dbReference>
<name>A0A427XGD6_9TREE</name>
<dbReference type="InterPro" id="IPR038085">
    <property type="entry name" value="Rnp2-like_sf"/>
</dbReference>
<dbReference type="OrthoDB" id="24745at2759"/>
<organism evidence="7 8">
    <name type="scientific">Apiotrichum porosum</name>
    <dbReference type="NCBI Taxonomy" id="105984"/>
    <lineage>
        <taxon>Eukaryota</taxon>
        <taxon>Fungi</taxon>
        <taxon>Dikarya</taxon>
        <taxon>Basidiomycota</taxon>
        <taxon>Agaricomycotina</taxon>
        <taxon>Tremellomycetes</taxon>
        <taxon>Trichosporonales</taxon>
        <taxon>Trichosporonaceae</taxon>
        <taxon>Apiotrichum</taxon>
    </lineage>
</organism>
<dbReference type="EC" id="3.1.26.5" evidence="5"/>
<dbReference type="PIRSF" id="PIRSF023803">
    <property type="entry name" value="Ribonuclease_P_prd"/>
    <property type="match status" value="1"/>
</dbReference>
<accession>A0A427XGD6</accession>
<comment type="function">
    <text evidence="5">Component of ribonuclease P, a protein complex that generates mature tRNA molecules by cleaving their 5'-ends.</text>
</comment>
<dbReference type="InterPro" id="IPR016819">
    <property type="entry name" value="RNase_P/MRP_POP5"/>
</dbReference>
<reference evidence="7 8" key="1">
    <citation type="submission" date="2018-11" db="EMBL/GenBank/DDBJ databases">
        <title>Genome sequence of Apiotrichum porosum DSM 27194.</title>
        <authorList>
            <person name="Aliyu H."/>
            <person name="Gorte O."/>
            <person name="Ochsenreither K."/>
        </authorList>
    </citation>
    <scope>NUCLEOTIDE SEQUENCE [LARGE SCALE GENOMIC DNA]</scope>
    <source>
        <strain evidence="7 8">DSM 27194</strain>
    </source>
</reference>
<dbReference type="PANTHER" id="PTHR15441:SF2">
    <property type="entry name" value="RIBONUCLEASE P_MRP PROTEIN SUBUNIT POP5"/>
    <property type="match status" value="1"/>
</dbReference>
<evidence type="ECO:0000313" key="8">
    <source>
        <dbReference type="Proteomes" id="UP000279236"/>
    </source>
</evidence>
<dbReference type="GO" id="GO:0001682">
    <property type="term" value="P:tRNA 5'-leader removal"/>
    <property type="evidence" value="ECO:0007669"/>
    <property type="project" value="InterPro"/>
</dbReference>
<dbReference type="GO" id="GO:0005730">
    <property type="term" value="C:nucleolus"/>
    <property type="evidence" value="ECO:0007669"/>
    <property type="project" value="TreeGrafter"/>
</dbReference>
<dbReference type="SUPFAM" id="SSF160350">
    <property type="entry name" value="Rnp2-like"/>
    <property type="match status" value="1"/>
</dbReference>
<keyword evidence="4" id="KW-0539">Nucleus</keyword>
<comment type="caution">
    <text evidence="7">The sequence shown here is derived from an EMBL/GenBank/DDBJ whole genome shotgun (WGS) entry which is preliminary data.</text>
</comment>
<dbReference type="GO" id="GO:0000172">
    <property type="term" value="C:ribonuclease MRP complex"/>
    <property type="evidence" value="ECO:0007669"/>
    <property type="project" value="TreeGrafter"/>
</dbReference>
<sequence>MVRFKNRHLLVEFLDPAHLSAFPTVPPSLQPPALDEDGNDDNGDDGGDGEDELAQIPDLPFMLPLDVAAKPLLGDGGASEVFKSVRSCVQAVFGDEGWGRVASSFKVIYHSSLTTLTILRIARPHYRVIWAALTLCTNINGVPVLPRVIAVSGTIKKLQSAAIVYHRKVTATAIAGLLLEGAKGEADKERLAPKWELEREEMGRLED</sequence>
<dbReference type="STRING" id="105984.A0A427XGD6"/>
<evidence type="ECO:0000313" key="7">
    <source>
        <dbReference type="EMBL" id="RSH77774.1"/>
    </source>
</evidence>
<keyword evidence="3 5" id="KW-0819">tRNA processing</keyword>
<feature type="compositionally biased region" description="Acidic residues" evidence="6">
    <location>
        <begin position="34"/>
        <end position="51"/>
    </location>
</feature>
<evidence type="ECO:0000256" key="5">
    <source>
        <dbReference type="PIRNR" id="PIRNR023803"/>
    </source>
</evidence>
<feature type="region of interest" description="Disordered" evidence="6">
    <location>
        <begin position="25"/>
        <end position="51"/>
    </location>
</feature>
<dbReference type="RefSeq" id="XP_028472921.1">
    <property type="nucleotide sequence ID" value="XM_028618554.1"/>
</dbReference>
<dbReference type="Pfam" id="PF01900">
    <property type="entry name" value="RNase_P_Rpp14"/>
    <property type="match status" value="1"/>
</dbReference>
<dbReference type="GO" id="GO:0030681">
    <property type="term" value="C:multimeric ribonuclease P complex"/>
    <property type="evidence" value="ECO:0007669"/>
    <property type="project" value="TreeGrafter"/>
</dbReference>
<dbReference type="GO" id="GO:0004526">
    <property type="term" value="F:ribonuclease P activity"/>
    <property type="evidence" value="ECO:0007669"/>
    <property type="project" value="UniProtKB-EC"/>
</dbReference>